<dbReference type="Proteomes" id="UP000828390">
    <property type="component" value="Unassembled WGS sequence"/>
</dbReference>
<comment type="caution">
    <text evidence="1">The sequence shown here is derived from an EMBL/GenBank/DDBJ whole genome shotgun (WGS) entry which is preliminary data.</text>
</comment>
<evidence type="ECO:0000313" key="2">
    <source>
        <dbReference type="Proteomes" id="UP000828390"/>
    </source>
</evidence>
<reference evidence="1" key="2">
    <citation type="submission" date="2020-11" db="EMBL/GenBank/DDBJ databases">
        <authorList>
            <person name="McCartney M.A."/>
            <person name="Auch B."/>
            <person name="Kono T."/>
            <person name="Mallez S."/>
            <person name="Becker A."/>
            <person name="Gohl D.M."/>
            <person name="Silverstein K.A.T."/>
            <person name="Koren S."/>
            <person name="Bechman K.B."/>
            <person name="Herman A."/>
            <person name="Abrahante J.E."/>
            <person name="Garbe J."/>
        </authorList>
    </citation>
    <scope>NUCLEOTIDE SEQUENCE</scope>
    <source>
        <strain evidence="1">Duluth1</strain>
        <tissue evidence="1">Whole animal</tissue>
    </source>
</reference>
<gene>
    <name evidence="1" type="ORF">DPMN_049272</name>
</gene>
<accession>A0A9D4CE35</accession>
<reference evidence="1" key="1">
    <citation type="journal article" date="2019" name="bioRxiv">
        <title>The Genome of the Zebra Mussel, Dreissena polymorpha: A Resource for Invasive Species Research.</title>
        <authorList>
            <person name="McCartney M.A."/>
            <person name="Auch B."/>
            <person name="Kono T."/>
            <person name="Mallez S."/>
            <person name="Zhang Y."/>
            <person name="Obille A."/>
            <person name="Becker A."/>
            <person name="Abrahante J.E."/>
            <person name="Garbe J."/>
            <person name="Badalamenti J.P."/>
            <person name="Herman A."/>
            <person name="Mangelson H."/>
            <person name="Liachko I."/>
            <person name="Sullivan S."/>
            <person name="Sone E.D."/>
            <person name="Koren S."/>
            <person name="Silverstein K.A.T."/>
            <person name="Beckman K.B."/>
            <person name="Gohl D.M."/>
        </authorList>
    </citation>
    <scope>NUCLEOTIDE SEQUENCE</scope>
    <source>
        <strain evidence="1">Duluth1</strain>
        <tissue evidence="1">Whole animal</tissue>
    </source>
</reference>
<evidence type="ECO:0000313" key="1">
    <source>
        <dbReference type="EMBL" id="KAH3723484.1"/>
    </source>
</evidence>
<name>A0A9D4CE35_DREPO</name>
<dbReference type="AlphaFoldDB" id="A0A9D4CE35"/>
<sequence>MTDRQNDRRTGQKQYTPTASALDCFNVWQNFIGTNVLTKFNEDWPINVANIDNCSPPGGHFHKDRIINVTSRVLTRKNSTPPCGHFHEHWTTNVTSRVLTRKTALSDGGHIFYATETIFLLGQDIIGTHVLTKVLTRKTATPPGGHTHVLTKFHEDWTINVNVDDVRRTTHDGQKAITIAHHEHVVLR</sequence>
<proteinExistence type="predicted"/>
<keyword evidence="2" id="KW-1185">Reference proteome</keyword>
<dbReference type="EMBL" id="JAIWYP010000012">
    <property type="protein sequence ID" value="KAH3723484.1"/>
    <property type="molecule type" value="Genomic_DNA"/>
</dbReference>
<organism evidence="1 2">
    <name type="scientific">Dreissena polymorpha</name>
    <name type="common">Zebra mussel</name>
    <name type="synonym">Mytilus polymorpha</name>
    <dbReference type="NCBI Taxonomy" id="45954"/>
    <lineage>
        <taxon>Eukaryota</taxon>
        <taxon>Metazoa</taxon>
        <taxon>Spiralia</taxon>
        <taxon>Lophotrochozoa</taxon>
        <taxon>Mollusca</taxon>
        <taxon>Bivalvia</taxon>
        <taxon>Autobranchia</taxon>
        <taxon>Heteroconchia</taxon>
        <taxon>Euheterodonta</taxon>
        <taxon>Imparidentia</taxon>
        <taxon>Neoheterodontei</taxon>
        <taxon>Myida</taxon>
        <taxon>Dreissenoidea</taxon>
        <taxon>Dreissenidae</taxon>
        <taxon>Dreissena</taxon>
    </lineage>
</organism>
<protein>
    <submittedName>
        <fullName evidence="1">Uncharacterized protein</fullName>
    </submittedName>
</protein>